<dbReference type="AlphaFoldDB" id="A0AAE3IIG8"/>
<dbReference type="Proteomes" id="UP001208131">
    <property type="component" value="Unassembled WGS sequence"/>
</dbReference>
<comment type="caution">
    <text evidence="2">The sequence shown here is derived from an EMBL/GenBank/DDBJ whole genome shotgun (WGS) entry which is preliminary data.</text>
</comment>
<dbReference type="InterPro" id="IPR019096">
    <property type="entry name" value="YopX_protein"/>
</dbReference>
<gene>
    <name evidence="2" type="ORF">OCV57_11020</name>
</gene>
<name>A0AAE3IIG8_9FIRM</name>
<evidence type="ECO:0000259" key="1">
    <source>
        <dbReference type="Pfam" id="PF09643"/>
    </source>
</evidence>
<feature type="domain" description="YopX protein" evidence="1">
    <location>
        <begin position="233"/>
        <end position="358"/>
    </location>
</feature>
<dbReference type="RefSeq" id="WP_267301596.1">
    <property type="nucleotide sequence ID" value="NZ_JAOQJZ010000012.1"/>
</dbReference>
<sequence length="365" mass="41635">MSETVSGEELEKINGYAREPLTEDKVFVFRVALCDNDIDRDGEKFSSGALEKLAELFKGRTGIFDHDPKSSKQTARIFDTWVETLPEKTTTDGEVYRRLMAKAYMVRTASNSDLIGEIQSGIKKEASISCTMGKKLCSVCGEDMHKGGCDHEKGGEYGGKLCYHILDDPLDAYEWSFVAVPAQVQKNGTKSLAIRRTAMREILFRGKRVDNGEWVSGYYVVRKRPYFKDKGVNVEHLIYDNIEIEDNDYKQFVDTMPISYVVDPKTVSQYTGLTDKYDKKIFEGDIINITPDVTNRLMDVRWNDETLSWELTDVGTPMFKTNHLFNTIDLAELEVESGYGERISFIVGNVYDNPEMMEKIEEDHE</sequence>
<evidence type="ECO:0000313" key="2">
    <source>
        <dbReference type="EMBL" id="MCU6706450.1"/>
    </source>
</evidence>
<reference evidence="2 3" key="1">
    <citation type="journal article" date="2021" name="ISME Commun">
        <title>Automated analysis of genomic sequences facilitates high-throughput and comprehensive description of bacteria.</title>
        <authorList>
            <person name="Hitch T.C.A."/>
        </authorList>
    </citation>
    <scope>NUCLEOTIDE SEQUENCE [LARGE SCALE GENOMIC DNA]</scope>
    <source>
        <strain evidence="2 3">Sanger_31</strain>
    </source>
</reference>
<proteinExistence type="predicted"/>
<dbReference type="Pfam" id="PF09643">
    <property type="entry name" value="YopX"/>
    <property type="match status" value="1"/>
</dbReference>
<accession>A0AAE3IIG8</accession>
<organism evidence="2 3">
    <name type="scientific">Hominimerdicola aceti</name>
    <dbReference type="NCBI Taxonomy" id="2981726"/>
    <lineage>
        <taxon>Bacteria</taxon>
        <taxon>Bacillati</taxon>
        <taxon>Bacillota</taxon>
        <taxon>Clostridia</taxon>
        <taxon>Eubacteriales</taxon>
        <taxon>Oscillospiraceae</taxon>
        <taxon>Hominimerdicola</taxon>
    </lineage>
</organism>
<dbReference type="InterPro" id="IPR023385">
    <property type="entry name" value="YopX-like_C"/>
</dbReference>
<keyword evidence="3" id="KW-1185">Reference proteome</keyword>
<evidence type="ECO:0000313" key="3">
    <source>
        <dbReference type="Proteomes" id="UP001208131"/>
    </source>
</evidence>
<dbReference type="Gene3D" id="2.30.30.290">
    <property type="entry name" value="YopX-like domains"/>
    <property type="match status" value="1"/>
</dbReference>
<protein>
    <submittedName>
        <fullName evidence="2">YopX family protein</fullName>
    </submittedName>
</protein>
<dbReference type="SUPFAM" id="SSF159006">
    <property type="entry name" value="YopX-like"/>
    <property type="match status" value="1"/>
</dbReference>
<dbReference type="InterPro" id="IPR010024">
    <property type="entry name" value="CHP16711"/>
</dbReference>
<dbReference type="EMBL" id="JAOQJZ010000012">
    <property type="protein sequence ID" value="MCU6706450.1"/>
    <property type="molecule type" value="Genomic_DNA"/>
</dbReference>
<dbReference type="NCBIfam" id="TIGR01671">
    <property type="entry name" value="phage_TIGR01671"/>
    <property type="match status" value="1"/>
</dbReference>